<accession>A0A1M6WBE8</accession>
<dbReference type="RefSeq" id="WP_139262604.1">
    <property type="nucleotide sequence ID" value="NZ_FRAV01000009.1"/>
</dbReference>
<dbReference type="STRING" id="1302687.SAMN05444267_100946"/>
<keyword evidence="3" id="KW-1185">Reference proteome</keyword>
<evidence type="ECO:0000313" key="2">
    <source>
        <dbReference type="EMBL" id="SHK90866.1"/>
    </source>
</evidence>
<dbReference type="OrthoDB" id="1272218at2"/>
<dbReference type="EMBL" id="FRAV01000009">
    <property type="protein sequence ID" value="SHK90866.1"/>
    <property type="molecule type" value="Genomic_DNA"/>
</dbReference>
<gene>
    <name evidence="2" type="ORF">SAMN05444267_100946</name>
</gene>
<dbReference type="AlphaFoldDB" id="A0A1M6WBE8"/>
<name>A0A1M6WBE8_9FLAO</name>
<reference evidence="3" key="1">
    <citation type="submission" date="2016-11" db="EMBL/GenBank/DDBJ databases">
        <authorList>
            <person name="Varghese N."/>
            <person name="Submissions S."/>
        </authorList>
    </citation>
    <scope>NUCLEOTIDE SEQUENCE [LARGE SCALE GENOMIC DNA]</scope>
    <source>
        <strain evidence="3">DSM 26899</strain>
    </source>
</reference>
<dbReference type="Proteomes" id="UP000184364">
    <property type="component" value="Unassembled WGS sequence"/>
</dbReference>
<proteinExistence type="predicted"/>
<evidence type="ECO:0000256" key="1">
    <source>
        <dbReference type="SAM" id="SignalP"/>
    </source>
</evidence>
<evidence type="ECO:0000313" key="3">
    <source>
        <dbReference type="Proteomes" id="UP000184364"/>
    </source>
</evidence>
<keyword evidence="1" id="KW-0732">Signal</keyword>
<organism evidence="2 3">
    <name type="scientific">Chryseobacterium polytrichastri</name>
    <dbReference type="NCBI Taxonomy" id="1302687"/>
    <lineage>
        <taxon>Bacteria</taxon>
        <taxon>Pseudomonadati</taxon>
        <taxon>Bacteroidota</taxon>
        <taxon>Flavobacteriia</taxon>
        <taxon>Flavobacteriales</taxon>
        <taxon>Weeksellaceae</taxon>
        <taxon>Chryseobacterium group</taxon>
        <taxon>Chryseobacterium</taxon>
    </lineage>
</organism>
<feature type="chain" id="PRO_5012635831" evidence="1">
    <location>
        <begin position="20"/>
        <end position="427"/>
    </location>
</feature>
<feature type="signal peptide" evidence="1">
    <location>
        <begin position="1"/>
        <end position="19"/>
    </location>
</feature>
<sequence>MKNKITLLFAITMAGIIQAQVGFNTSTPRATFDIVAKTATGTSATPEGLIIPRVDRQKAQSMTGLTTSTMIYVNSIATGTAVGTAVNITAVGYYYFNGSVWVKLDTDTNIYNANGSLDGNRIVTQNTNTLAFTSSATTGTNHFSVDGATLSVDAVNDRVGIGTTAPNNKLDLGTSTGKKLAIWNSTAGDDFYGFGAAQNVIQFFAGAQATGDALMTLNKNGRVGIGTGNPQTNFHTIGTRRFENATAGSVSTGSVLVATDTNGTAEWQSPRTQTTMGNLGGGYDVPFAKINDFRYTGSSITLPPGKWMVTITMLVRPQNGTLAADDWLFVRSTFSHENLTTIGQVGTSSSDVIRPTLMSFQVAGPYTSGQKFNVVTGAIQVNNTTSANRTYRYIVGNTEVSRTVAGASISTVGGGWSENSIVATAIN</sequence>
<protein>
    <submittedName>
        <fullName evidence="2">Uncharacterized protein</fullName>
    </submittedName>
</protein>